<feature type="compositionally biased region" description="Polar residues" evidence="1">
    <location>
        <begin position="22"/>
        <end position="34"/>
    </location>
</feature>
<feature type="region of interest" description="Disordered" evidence="1">
    <location>
        <begin position="1"/>
        <end position="54"/>
    </location>
</feature>
<feature type="compositionally biased region" description="Basic and acidic residues" evidence="1">
    <location>
        <begin position="8"/>
        <end position="19"/>
    </location>
</feature>
<dbReference type="EMBL" id="CAICTM010000002">
    <property type="protein sequence ID" value="CAB9496135.1"/>
    <property type="molecule type" value="Genomic_DNA"/>
</dbReference>
<dbReference type="OrthoDB" id="48204at2759"/>
<dbReference type="SUPFAM" id="SSF50891">
    <property type="entry name" value="Cyclophilin-like"/>
    <property type="match status" value="1"/>
</dbReference>
<dbReference type="InterPro" id="IPR002130">
    <property type="entry name" value="Cyclophilin-type_PPIase_dom"/>
</dbReference>
<evidence type="ECO:0000313" key="3">
    <source>
        <dbReference type="EMBL" id="CAB9496135.1"/>
    </source>
</evidence>
<dbReference type="Pfam" id="PF00160">
    <property type="entry name" value="Pro_isomerase"/>
    <property type="match status" value="1"/>
</dbReference>
<evidence type="ECO:0000259" key="2">
    <source>
        <dbReference type="Pfam" id="PF00160"/>
    </source>
</evidence>
<dbReference type="InterPro" id="IPR029000">
    <property type="entry name" value="Cyclophilin-like_dom_sf"/>
</dbReference>
<dbReference type="GO" id="GO:0003755">
    <property type="term" value="F:peptidyl-prolyl cis-trans isomerase activity"/>
    <property type="evidence" value="ECO:0007669"/>
    <property type="project" value="InterPro"/>
</dbReference>
<reference evidence="3" key="1">
    <citation type="submission" date="2020-06" db="EMBL/GenBank/DDBJ databases">
        <authorList>
            <consortium name="Plant Systems Biology data submission"/>
        </authorList>
    </citation>
    <scope>NUCLEOTIDE SEQUENCE</scope>
    <source>
        <strain evidence="3">D6</strain>
    </source>
</reference>
<name>A0A9N8H1Z2_9STRA</name>
<dbReference type="AlphaFoldDB" id="A0A9N8H1Z2"/>
<proteinExistence type="predicted"/>
<evidence type="ECO:0000313" key="4">
    <source>
        <dbReference type="Proteomes" id="UP001153069"/>
    </source>
</evidence>
<feature type="compositionally biased region" description="Low complexity" evidence="1">
    <location>
        <begin position="301"/>
        <end position="320"/>
    </location>
</feature>
<feature type="compositionally biased region" description="Low complexity" evidence="1">
    <location>
        <begin position="181"/>
        <end position="206"/>
    </location>
</feature>
<gene>
    <name evidence="3" type="ORF">SEMRO_2_G001120.1</name>
</gene>
<keyword evidence="4" id="KW-1185">Reference proteome</keyword>
<protein>
    <recommendedName>
        <fullName evidence="2">PPIase cyclophilin-type domain-containing protein</fullName>
    </recommendedName>
</protein>
<accession>A0A9N8H1Z2</accession>
<feature type="region of interest" description="Disordered" evidence="1">
    <location>
        <begin position="291"/>
        <end position="323"/>
    </location>
</feature>
<comment type="caution">
    <text evidence="3">The sequence shown here is derived from an EMBL/GenBank/DDBJ whole genome shotgun (WGS) entry which is preliminary data.</text>
</comment>
<feature type="domain" description="PPIase cyclophilin-type" evidence="2">
    <location>
        <begin position="386"/>
        <end position="508"/>
    </location>
</feature>
<sequence length="548" mass="60938">MPRQSYHHGQDDNGFERPALKNSRSAMTYSTTSRPGVPVKSSFSMSEAGGRIGSNSGSLGFFRSRGAELPLINPPPPQDNHAINNTSTSTSSASSGRHKMRAAMSSSGREGLAVLPDWSRTSNESNNNNNIIMHMGQPMTIVDHGRGSPHGHADDYLESTPTALRQRKPMEGDSSGRHHNNGNNQRQHSNPNRSNSNSNNSNSNSNLKNRHKLFQHDSKPFTTLTNLNLTQILQMVIFLLVTFLLYDSHHKSNLIANRLGDFKSEEAMLFLHINRLEQQSIQLHQVLQRFDNLKSNPPNNPNNINDSADRQQPQQNQGQQAPSIDSALIDKQLQQLREMDGELSHEVRTLQARIQHSAVRSIVHEFGEGPVQVIWEVVMDGVTSKVSILLWHDTPHAAWTWLEQISKKQWDGAQIHLENNRIMNVGSGHTQVAEQAKLDFIERSQQRHQAWTVGLSEPSLQGSSDNSGGGLQVFINLQDNTEFSKHNVCIGKVFDGFDVLHKMVEQSRQMQQAAGAGQGQGQGQAITPITIRTARASHLTNRETKGLI</sequence>
<evidence type="ECO:0000256" key="1">
    <source>
        <dbReference type="SAM" id="MobiDB-lite"/>
    </source>
</evidence>
<dbReference type="Gene3D" id="2.40.100.10">
    <property type="entry name" value="Cyclophilin-like"/>
    <property type="match status" value="1"/>
</dbReference>
<feature type="region of interest" description="Disordered" evidence="1">
    <location>
        <begin position="167"/>
        <end position="208"/>
    </location>
</feature>
<organism evidence="3 4">
    <name type="scientific">Seminavis robusta</name>
    <dbReference type="NCBI Taxonomy" id="568900"/>
    <lineage>
        <taxon>Eukaryota</taxon>
        <taxon>Sar</taxon>
        <taxon>Stramenopiles</taxon>
        <taxon>Ochrophyta</taxon>
        <taxon>Bacillariophyta</taxon>
        <taxon>Bacillariophyceae</taxon>
        <taxon>Bacillariophycidae</taxon>
        <taxon>Naviculales</taxon>
        <taxon>Naviculaceae</taxon>
        <taxon>Seminavis</taxon>
    </lineage>
</organism>
<feature type="compositionally biased region" description="Low complexity" evidence="1">
    <location>
        <begin position="86"/>
        <end position="95"/>
    </location>
</feature>
<dbReference type="Proteomes" id="UP001153069">
    <property type="component" value="Unassembled WGS sequence"/>
</dbReference>
<feature type="region of interest" description="Disordered" evidence="1">
    <location>
        <begin position="67"/>
        <end position="131"/>
    </location>
</feature>